<accession>A0A6J2YTB6</accession>
<dbReference type="Proteomes" id="UP000504635">
    <property type="component" value="Unplaced"/>
</dbReference>
<reference evidence="4" key="1">
    <citation type="submission" date="2025-08" db="UniProtKB">
        <authorList>
            <consortium name="RefSeq"/>
        </authorList>
    </citation>
    <scope>IDENTIFICATION</scope>
    <source>
        <tissue evidence="4">Gonads</tissue>
    </source>
</reference>
<dbReference type="KEGG" id="soy:115891084"/>
<evidence type="ECO:0000313" key="3">
    <source>
        <dbReference type="Proteomes" id="UP000504635"/>
    </source>
</evidence>
<gene>
    <name evidence="4" type="primary">LOC115891084</name>
</gene>
<feature type="signal peptide" evidence="2">
    <location>
        <begin position="1"/>
        <end position="20"/>
    </location>
</feature>
<sequence length="296" mass="33378">MITKWIILIFATSIISRCTTYPFGYESDCDEIDNCIGYSDRCSDTECDSDNCHSDSCCSSCENTCCSRCEKSRACTCNTNCRRRTCHNRNCCPPRPIPPTPSPPTASPCRFVSTPEPSPDNKDYRQNSSVVIENTITSENHINIPINITLNNENNIVITSRDERTDVIKNGSDRCPNCIPPIKIPIPYYVTIPERRPVHHGCCQVVQPCTPYSYSGCRMTSHQCSSSCLDSYMYNPINVCEGGCYRNQISMGHQCSSGGCYQDTIDCSRCDEHFYQSYENFMMCSGCFRPSQWGSY</sequence>
<feature type="chain" id="PRO_5027067866" evidence="2">
    <location>
        <begin position="21"/>
        <end position="296"/>
    </location>
</feature>
<dbReference type="InParanoid" id="A0A6J2YTB6"/>
<keyword evidence="3" id="KW-1185">Reference proteome</keyword>
<name>A0A6J2YTB6_SITOR</name>
<evidence type="ECO:0000256" key="1">
    <source>
        <dbReference type="SAM" id="MobiDB-lite"/>
    </source>
</evidence>
<evidence type="ECO:0000313" key="4">
    <source>
        <dbReference type="RefSeq" id="XP_030767343.1"/>
    </source>
</evidence>
<evidence type="ECO:0000256" key="2">
    <source>
        <dbReference type="SAM" id="SignalP"/>
    </source>
</evidence>
<keyword evidence="2" id="KW-0732">Signal</keyword>
<organism evidence="3 4">
    <name type="scientific">Sitophilus oryzae</name>
    <name type="common">Rice weevil</name>
    <name type="synonym">Curculio oryzae</name>
    <dbReference type="NCBI Taxonomy" id="7048"/>
    <lineage>
        <taxon>Eukaryota</taxon>
        <taxon>Metazoa</taxon>
        <taxon>Ecdysozoa</taxon>
        <taxon>Arthropoda</taxon>
        <taxon>Hexapoda</taxon>
        <taxon>Insecta</taxon>
        <taxon>Pterygota</taxon>
        <taxon>Neoptera</taxon>
        <taxon>Endopterygota</taxon>
        <taxon>Coleoptera</taxon>
        <taxon>Polyphaga</taxon>
        <taxon>Cucujiformia</taxon>
        <taxon>Curculionidae</taxon>
        <taxon>Dryophthorinae</taxon>
        <taxon>Sitophilus</taxon>
    </lineage>
</organism>
<dbReference type="AlphaFoldDB" id="A0A6J2YTB6"/>
<dbReference type="OrthoDB" id="6783036at2759"/>
<proteinExistence type="predicted"/>
<dbReference type="RefSeq" id="XP_030767343.1">
    <property type="nucleotide sequence ID" value="XM_030911483.1"/>
</dbReference>
<protein>
    <submittedName>
        <fullName evidence="4">Uncharacterized protein LOC115891084</fullName>
    </submittedName>
</protein>
<dbReference type="GeneID" id="115891084"/>
<feature type="region of interest" description="Disordered" evidence="1">
    <location>
        <begin position="101"/>
        <end position="125"/>
    </location>
</feature>